<dbReference type="Pfam" id="PF00912">
    <property type="entry name" value="Transgly"/>
    <property type="match status" value="1"/>
</dbReference>
<dbReference type="InterPro" id="IPR050396">
    <property type="entry name" value="Glycosyltr_51/Transpeptidase"/>
</dbReference>
<evidence type="ECO:0000256" key="9">
    <source>
        <dbReference type="ARBA" id="ARBA00023268"/>
    </source>
</evidence>
<evidence type="ECO:0000256" key="4">
    <source>
        <dbReference type="ARBA" id="ARBA00022645"/>
    </source>
</evidence>
<name>A0A2R8AUD6_9RHOB</name>
<dbReference type="SUPFAM" id="SSF53955">
    <property type="entry name" value="Lysozyme-like"/>
    <property type="match status" value="1"/>
</dbReference>
<dbReference type="OrthoDB" id="9766909at2"/>
<evidence type="ECO:0000259" key="12">
    <source>
        <dbReference type="Pfam" id="PF00905"/>
    </source>
</evidence>
<evidence type="ECO:0000313" key="15">
    <source>
        <dbReference type="EMBL" id="SPF79661.1"/>
    </source>
</evidence>
<evidence type="ECO:0000256" key="7">
    <source>
        <dbReference type="ARBA" id="ARBA00022679"/>
    </source>
</evidence>
<dbReference type="InterPro" id="IPR023346">
    <property type="entry name" value="Lysozyme-like_dom_sf"/>
</dbReference>
<comment type="similarity">
    <text evidence="2">In the C-terminal section; belongs to the transpeptidase family.</text>
</comment>
<dbReference type="Proteomes" id="UP000244904">
    <property type="component" value="Unassembled WGS sequence"/>
</dbReference>
<dbReference type="InterPro" id="IPR001460">
    <property type="entry name" value="PCN-bd_Tpept"/>
</dbReference>
<keyword evidence="16" id="KW-1185">Reference proteome</keyword>
<dbReference type="InterPro" id="IPR036950">
    <property type="entry name" value="PBP_transglycosylase"/>
</dbReference>
<comment type="similarity">
    <text evidence="3">In the N-terminal section; belongs to the glycosyltransferase 51 family.</text>
</comment>
<accession>A0A2R8AUD6</accession>
<dbReference type="RefSeq" id="WP_108885513.1">
    <property type="nucleotide sequence ID" value="NZ_OMOJ01000002.1"/>
</dbReference>
<dbReference type="Pfam" id="PF00905">
    <property type="entry name" value="Transpeptidase"/>
    <property type="match status" value="1"/>
</dbReference>
<dbReference type="SUPFAM" id="SSF56601">
    <property type="entry name" value="beta-lactamase/transpeptidase-like"/>
    <property type="match status" value="1"/>
</dbReference>
<dbReference type="NCBIfam" id="TIGR02073">
    <property type="entry name" value="PBP_1c"/>
    <property type="match status" value="1"/>
</dbReference>
<feature type="domain" description="Penicillin-binding protein transpeptidase" evidence="12">
    <location>
        <begin position="300"/>
        <end position="523"/>
    </location>
</feature>
<dbReference type="Gene3D" id="1.10.3810.10">
    <property type="entry name" value="Biosynthetic peptidoglycan transglycosylase-like"/>
    <property type="match status" value="1"/>
</dbReference>
<comment type="pathway">
    <text evidence="1">Cell wall biogenesis; peptidoglycan biosynthesis.</text>
</comment>
<keyword evidence="6" id="KW-0328">Glycosyltransferase</keyword>
<dbReference type="PANTHER" id="PTHR32282:SF15">
    <property type="entry name" value="PENICILLIN-BINDING PROTEIN 1C"/>
    <property type="match status" value="1"/>
</dbReference>
<dbReference type="GO" id="GO:0008658">
    <property type="term" value="F:penicillin binding"/>
    <property type="evidence" value="ECO:0007669"/>
    <property type="project" value="InterPro"/>
</dbReference>
<dbReference type="InterPro" id="IPR011815">
    <property type="entry name" value="PBP_1c"/>
</dbReference>
<evidence type="ECO:0000313" key="16">
    <source>
        <dbReference type="Proteomes" id="UP000244904"/>
    </source>
</evidence>
<organism evidence="15 16">
    <name type="scientific">Pseudoprimorskyibacter insulae</name>
    <dbReference type="NCBI Taxonomy" id="1695997"/>
    <lineage>
        <taxon>Bacteria</taxon>
        <taxon>Pseudomonadati</taxon>
        <taxon>Pseudomonadota</taxon>
        <taxon>Alphaproteobacteria</taxon>
        <taxon>Rhodobacterales</taxon>
        <taxon>Paracoccaceae</taxon>
        <taxon>Pseudoprimorskyibacter</taxon>
    </lineage>
</organism>
<dbReference type="PANTHER" id="PTHR32282">
    <property type="entry name" value="BINDING PROTEIN TRANSPEPTIDASE, PUTATIVE-RELATED"/>
    <property type="match status" value="1"/>
</dbReference>
<evidence type="ECO:0000256" key="10">
    <source>
        <dbReference type="ARBA" id="ARBA00044770"/>
    </source>
</evidence>
<evidence type="ECO:0000259" key="13">
    <source>
        <dbReference type="Pfam" id="PF00912"/>
    </source>
</evidence>
<keyword evidence="5" id="KW-0645">Protease</keyword>
<dbReference type="GO" id="GO:0030288">
    <property type="term" value="C:outer membrane-bounded periplasmic space"/>
    <property type="evidence" value="ECO:0007669"/>
    <property type="project" value="TreeGrafter"/>
</dbReference>
<keyword evidence="9" id="KW-0511">Multifunctional enzyme</keyword>
<evidence type="ECO:0000259" key="14">
    <source>
        <dbReference type="Pfam" id="PF06832"/>
    </source>
</evidence>
<evidence type="ECO:0000256" key="3">
    <source>
        <dbReference type="ARBA" id="ARBA00007739"/>
    </source>
</evidence>
<dbReference type="InterPro" id="IPR012338">
    <property type="entry name" value="Beta-lactam/transpept-like"/>
</dbReference>
<evidence type="ECO:0000256" key="11">
    <source>
        <dbReference type="ARBA" id="ARBA00049902"/>
    </source>
</evidence>
<gene>
    <name evidence="15" type="primary">pbpC</name>
    <name evidence="15" type="ORF">PRI8871_01458</name>
</gene>
<sequence length="676" mass="72278">MRARFWIICVVALWSVAVLRDGFDDWVRRTPLPVLAYETATEVRDRNGVLLRPYLVADGRWRLRTSLDGVDPTFIARLIAYEDKRFYTHHGVDWLAIARSAGQMARHGRIVSGGSTLTMQVARLADGGGTGRWVGKARQIRLALALERRLNKAQILDLYLHLAPYGGNLEGVRAATLAYLGKEPRRLTPAEAAFLIALPQAPEARRPDRNPKAAATARDRVLMRLSGSDALSADAARAALRDPVPGGRIAFPQLAPHLADRLIAGGRDYVQTTIDAGLQASIEQLAQAQMIGRDPRMSVAILAADHTTGEVLAAVGSPGYDEGQGRPGFVDMTRASRSPGSTLKPLVYGLAFDRGLAHPETLIADTPVQFGTYAPQNFDGVFRGDVRVVDALRLSLNIPVVRLLDAIGPAHLMAALRKTGADPQLPSGQAGLAIALGGVGLTLSDLVQSYAMLAEAGQARPLRWEADQAVLEPVSVLSARAAWQVGHMMAAVTPPRNAGPRGRVAYKTGTSYGHRDAWAIGFDGRYVVGVWMGRPDGTPVPGAFGGDLAAPVLFDVLARMRAEPVPLPPPPADTLMVPNARLPLPLQRFGGAARDLVAGVAVTFPPDGARVAQMPEGLPIKLKDGTPPYTVLVNGAVVSSGLRRPELLLPPVGRGFSTLSVIDARGTSARVHIEVR</sequence>
<proteinExistence type="inferred from homology"/>
<reference evidence="16" key="1">
    <citation type="submission" date="2018-03" db="EMBL/GenBank/DDBJ databases">
        <authorList>
            <person name="Rodrigo-Torres L."/>
            <person name="Arahal R. D."/>
            <person name="Lucena T."/>
        </authorList>
    </citation>
    <scope>NUCLEOTIDE SEQUENCE [LARGE SCALE GENOMIC DNA]</scope>
    <source>
        <strain evidence="16">CECT 8871</strain>
    </source>
</reference>
<evidence type="ECO:0000256" key="8">
    <source>
        <dbReference type="ARBA" id="ARBA00022801"/>
    </source>
</evidence>
<evidence type="ECO:0000256" key="6">
    <source>
        <dbReference type="ARBA" id="ARBA00022676"/>
    </source>
</evidence>
<dbReference type="EC" id="2.4.99.28" evidence="10"/>
<keyword evidence="7" id="KW-0808">Transferase</keyword>
<feature type="domain" description="Glycosyl transferase family 51" evidence="13">
    <location>
        <begin position="59"/>
        <end position="225"/>
    </location>
</feature>
<evidence type="ECO:0000256" key="1">
    <source>
        <dbReference type="ARBA" id="ARBA00004752"/>
    </source>
</evidence>
<dbReference type="EMBL" id="OMOJ01000002">
    <property type="protein sequence ID" value="SPF79661.1"/>
    <property type="molecule type" value="Genomic_DNA"/>
</dbReference>
<dbReference type="GO" id="GO:0009252">
    <property type="term" value="P:peptidoglycan biosynthetic process"/>
    <property type="evidence" value="ECO:0007669"/>
    <property type="project" value="UniProtKB-UniPathway"/>
</dbReference>
<evidence type="ECO:0000256" key="2">
    <source>
        <dbReference type="ARBA" id="ARBA00007090"/>
    </source>
</evidence>
<dbReference type="Pfam" id="PF06832">
    <property type="entry name" value="BiPBP_C"/>
    <property type="match status" value="1"/>
</dbReference>
<dbReference type="GO" id="GO:0006508">
    <property type="term" value="P:proteolysis"/>
    <property type="evidence" value="ECO:0007669"/>
    <property type="project" value="UniProtKB-KW"/>
</dbReference>
<dbReference type="Gene3D" id="3.40.710.10">
    <property type="entry name" value="DD-peptidase/beta-lactamase superfamily"/>
    <property type="match status" value="1"/>
</dbReference>
<keyword evidence="4" id="KW-0121">Carboxypeptidase</keyword>
<dbReference type="InterPro" id="IPR001264">
    <property type="entry name" value="Glyco_trans_51"/>
</dbReference>
<dbReference type="GO" id="GO:0004180">
    <property type="term" value="F:carboxypeptidase activity"/>
    <property type="evidence" value="ECO:0007669"/>
    <property type="project" value="UniProtKB-KW"/>
</dbReference>
<dbReference type="AlphaFoldDB" id="A0A2R8AUD6"/>
<dbReference type="GO" id="GO:0008955">
    <property type="term" value="F:peptidoglycan glycosyltransferase activity"/>
    <property type="evidence" value="ECO:0007669"/>
    <property type="project" value="UniProtKB-EC"/>
</dbReference>
<protein>
    <recommendedName>
        <fullName evidence="10">peptidoglycan glycosyltransferase</fullName>
        <ecNumber evidence="10">2.4.99.28</ecNumber>
    </recommendedName>
</protein>
<dbReference type="InterPro" id="IPR009647">
    <property type="entry name" value="PBP_C"/>
</dbReference>
<feature type="domain" description="Penicillin-binding C-terminal" evidence="14">
    <location>
        <begin position="599"/>
        <end position="673"/>
    </location>
</feature>
<keyword evidence="8" id="KW-0378">Hydrolase</keyword>
<comment type="catalytic activity">
    <reaction evidence="11">
        <text>[GlcNAc-(1-&gt;4)-Mur2Ac(oyl-L-Ala-gamma-D-Glu-L-Lys-D-Ala-D-Ala)](n)-di-trans,octa-cis-undecaprenyl diphosphate + beta-D-GlcNAc-(1-&gt;4)-Mur2Ac(oyl-L-Ala-gamma-D-Glu-L-Lys-D-Ala-D-Ala)-di-trans,octa-cis-undecaprenyl diphosphate = [GlcNAc-(1-&gt;4)-Mur2Ac(oyl-L-Ala-gamma-D-Glu-L-Lys-D-Ala-D-Ala)](n+1)-di-trans,octa-cis-undecaprenyl diphosphate + di-trans,octa-cis-undecaprenyl diphosphate + H(+)</text>
        <dbReference type="Rhea" id="RHEA:23708"/>
        <dbReference type="Rhea" id="RHEA-COMP:9602"/>
        <dbReference type="Rhea" id="RHEA-COMP:9603"/>
        <dbReference type="ChEBI" id="CHEBI:15378"/>
        <dbReference type="ChEBI" id="CHEBI:58405"/>
        <dbReference type="ChEBI" id="CHEBI:60033"/>
        <dbReference type="ChEBI" id="CHEBI:78435"/>
        <dbReference type="EC" id="2.4.99.28"/>
    </reaction>
</comment>
<dbReference type="UniPathway" id="UPA00219"/>
<evidence type="ECO:0000256" key="5">
    <source>
        <dbReference type="ARBA" id="ARBA00022670"/>
    </source>
</evidence>